<evidence type="ECO:0000313" key="2">
    <source>
        <dbReference type="EMBL" id="CAB4280093.1"/>
    </source>
</evidence>
<reference evidence="2 3" key="1">
    <citation type="submission" date="2020-05" db="EMBL/GenBank/DDBJ databases">
        <authorList>
            <person name="Campoy J."/>
            <person name="Schneeberger K."/>
            <person name="Spophaly S."/>
        </authorList>
    </citation>
    <scope>NUCLEOTIDE SEQUENCE [LARGE SCALE GENOMIC DNA]</scope>
    <source>
        <strain evidence="2">PruArmRojPasFocal</strain>
    </source>
</reference>
<dbReference type="AlphaFoldDB" id="A0A6J5UVZ8"/>
<proteinExistence type="predicted"/>
<dbReference type="Proteomes" id="UP000507222">
    <property type="component" value="Unassembled WGS sequence"/>
</dbReference>
<organism evidence="2 3">
    <name type="scientific">Prunus armeniaca</name>
    <name type="common">Apricot</name>
    <name type="synonym">Armeniaca vulgaris</name>
    <dbReference type="NCBI Taxonomy" id="36596"/>
    <lineage>
        <taxon>Eukaryota</taxon>
        <taxon>Viridiplantae</taxon>
        <taxon>Streptophyta</taxon>
        <taxon>Embryophyta</taxon>
        <taxon>Tracheophyta</taxon>
        <taxon>Spermatophyta</taxon>
        <taxon>Magnoliopsida</taxon>
        <taxon>eudicotyledons</taxon>
        <taxon>Gunneridae</taxon>
        <taxon>Pentapetalae</taxon>
        <taxon>rosids</taxon>
        <taxon>fabids</taxon>
        <taxon>Rosales</taxon>
        <taxon>Rosaceae</taxon>
        <taxon>Amygdaloideae</taxon>
        <taxon>Amygdaleae</taxon>
        <taxon>Prunus</taxon>
    </lineage>
</organism>
<gene>
    <name evidence="2" type="ORF">CURHAP_LOCUS32840</name>
</gene>
<evidence type="ECO:0000256" key="1">
    <source>
        <dbReference type="SAM" id="MobiDB-lite"/>
    </source>
</evidence>
<dbReference type="EMBL" id="CAEKDK010000005">
    <property type="protein sequence ID" value="CAB4280093.1"/>
    <property type="molecule type" value="Genomic_DNA"/>
</dbReference>
<name>A0A6J5UVZ8_PRUAR</name>
<sequence>MRKEKTKQLRRELKEEKKEKRKLKKDTEILNAEKKTLFGSMKSVVKKLEQTLEAEREEVKNLKKEKMQLINENQELKDQLNHGTPRISTQSRANMQMEVSPFQSYLARLEKSFITRGLDPKFEYEQGGKKRRRVEHGKKCST</sequence>
<feature type="compositionally biased region" description="Basic and acidic residues" evidence="1">
    <location>
        <begin position="1"/>
        <end position="18"/>
    </location>
</feature>
<accession>A0A6J5UVZ8</accession>
<protein>
    <submittedName>
        <fullName evidence="2">Uncharacterized protein</fullName>
    </submittedName>
</protein>
<evidence type="ECO:0000313" key="3">
    <source>
        <dbReference type="Proteomes" id="UP000507222"/>
    </source>
</evidence>
<feature type="region of interest" description="Disordered" evidence="1">
    <location>
        <begin position="1"/>
        <end position="23"/>
    </location>
</feature>